<sequence length="117" mass="13305">MYEHQIVSTNRSEIITHNIRGITKRNAVNGILHTGKYLGYNIIYKPLGGFCSISCCLYVIVRIVPCANCALEKLFFLTLNLFAIGNYLFIYYSIFTFPIIILDQGDVTSCPQLHLNH</sequence>
<protein>
    <submittedName>
        <fullName evidence="2">Uncharacterized protein</fullName>
    </submittedName>
</protein>
<dbReference type="EMBL" id="CAKOFQ010006777">
    <property type="protein sequence ID" value="CAH1970684.1"/>
    <property type="molecule type" value="Genomic_DNA"/>
</dbReference>
<evidence type="ECO:0000256" key="1">
    <source>
        <dbReference type="SAM" id="Phobius"/>
    </source>
</evidence>
<keyword evidence="1" id="KW-1133">Transmembrane helix</keyword>
<reference evidence="2" key="1">
    <citation type="submission" date="2022-03" db="EMBL/GenBank/DDBJ databases">
        <authorList>
            <person name="Sayadi A."/>
        </authorList>
    </citation>
    <scope>NUCLEOTIDE SEQUENCE</scope>
</reference>
<feature type="transmembrane region" description="Helical" evidence="1">
    <location>
        <begin position="73"/>
        <end position="94"/>
    </location>
</feature>
<organism evidence="2 3">
    <name type="scientific">Acanthoscelides obtectus</name>
    <name type="common">Bean weevil</name>
    <name type="synonym">Bruchus obtectus</name>
    <dbReference type="NCBI Taxonomy" id="200917"/>
    <lineage>
        <taxon>Eukaryota</taxon>
        <taxon>Metazoa</taxon>
        <taxon>Ecdysozoa</taxon>
        <taxon>Arthropoda</taxon>
        <taxon>Hexapoda</taxon>
        <taxon>Insecta</taxon>
        <taxon>Pterygota</taxon>
        <taxon>Neoptera</taxon>
        <taxon>Endopterygota</taxon>
        <taxon>Coleoptera</taxon>
        <taxon>Polyphaga</taxon>
        <taxon>Cucujiformia</taxon>
        <taxon>Chrysomeloidea</taxon>
        <taxon>Chrysomelidae</taxon>
        <taxon>Bruchinae</taxon>
        <taxon>Bruchini</taxon>
        <taxon>Acanthoscelides</taxon>
    </lineage>
</organism>
<accession>A0A9P0KAE8</accession>
<keyword evidence="1" id="KW-0812">Transmembrane</keyword>
<dbReference type="Proteomes" id="UP001152888">
    <property type="component" value="Unassembled WGS sequence"/>
</dbReference>
<evidence type="ECO:0000313" key="2">
    <source>
        <dbReference type="EMBL" id="CAH1970684.1"/>
    </source>
</evidence>
<name>A0A9P0KAE8_ACAOB</name>
<comment type="caution">
    <text evidence="2">The sequence shown here is derived from an EMBL/GenBank/DDBJ whole genome shotgun (WGS) entry which is preliminary data.</text>
</comment>
<proteinExistence type="predicted"/>
<keyword evidence="3" id="KW-1185">Reference proteome</keyword>
<gene>
    <name evidence="2" type="ORF">ACAOBT_LOCUS9056</name>
</gene>
<evidence type="ECO:0000313" key="3">
    <source>
        <dbReference type="Proteomes" id="UP001152888"/>
    </source>
</evidence>
<feature type="transmembrane region" description="Helical" evidence="1">
    <location>
        <begin position="42"/>
        <end position="61"/>
    </location>
</feature>
<keyword evidence="1" id="KW-0472">Membrane</keyword>
<dbReference type="AlphaFoldDB" id="A0A9P0KAE8"/>